<sequence>MELTLEPELYSPSIDELGNYIDKIPCITRGIKCSCCSRKDKIYESRSVFASHTKTKVHQNWLSTINLNKANYYVENEKMKTTLQNQRLIIAKMEKDLQHKIMTIDYLTQQLTCINNNKIVNNLLEFD</sequence>
<protein>
    <submittedName>
        <fullName evidence="1">Uncharacterized protein</fullName>
    </submittedName>
</protein>
<reference evidence="1" key="1">
    <citation type="journal article" date="2020" name="Nature">
        <title>Giant virus diversity and host interactions through global metagenomics.</title>
        <authorList>
            <person name="Schulz F."/>
            <person name="Roux S."/>
            <person name="Paez-Espino D."/>
            <person name="Jungbluth S."/>
            <person name="Walsh D.A."/>
            <person name="Denef V.J."/>
            <person name="McMahon K.D."/>
            <person name="Konstantinidis K.T."/>
            <person name="Eloe-Fadrosh E.A."/>
            <person name="Kyrpides N.C."/>
            <person name="Woyke T."/>
        </authorList>
    </citation>
    <scope>NUCLEOTIDE SEQUENCE</scope>
    <source>
        <strain evidence="1">GVMAG-M-3300023184-168</strain>
    </source>
</reference>
<accession>A0A6C0HTA0</accession>
<organism evidence="1">
    <name type="scientific">viral metagenome</name>
    <dbReference type="NCBI Taxonomy" id="1070528"/>
    <lineage>
        <taxon>unclassified sequences</taxon>
        <taxon>metagenomes</taxon>
        <taxon>organismal metagenomes</taxon>
    </lineage>
</organism>
<proteinExistence type="predicted"/>
<name>A0A6C0HTA0_9ZZZZ</name>
<evidence type="ECO:0000313" key="1">
    <source>
        <dbReference type="EMBL" id="QHT83911.1"/>
    </source>
</evidence>
<dbReference type="EMBL" id="MN740013">
    <property type="protein sequence ID" value="QHT83911.1"/>
    <property type="molecule type" value="Genomic_DNA"/>
</dbReference>
<dbReference type="AlphaFoldDB" id="A0A6C0HTA0"/>